<dbReference type="EMBL" id="QAOK01000001">
    <property type="protein sequence ID" value="PTQ83452.1"/>
    <property type="molecule type" value="Genomic_DNA"/>
</dbReference>
<dbReference type="RefSeq" id="WP_107760976.1">
    <property type="nucleotide sequence ID" value="NZ_QAOK01000001.1"/>
</dbReference>
<sequence length="84" mass="9502">MESSEYSLLVSLALIPVVIGLQIWVRNRRRRRRNEAGQQEFDSLAATLLSALIEGVAVISSLLLIIWIMGGILRYLFPMIFNAK</sequence>
<comment type="caution">
    <text evidence="1">The sequence shown here is derived from an EMBL/GenBank/DDBJ whole genome shotgun (WGS) entry which is preliminary data.</text>
</comment>
<protein>
    <submittedName>
        <fullName evidence="1">Uncharacterized protein</fullName>
    </submittedName>
</protein>
<evidence type="ECO:0000313" key="2">
    <source>
        <dbReference type="Proteomes" id="UP000244152"/>
    </source>
</evidence>
<accession>A0A2T5II02</accession>
<gene>
    <name evidence="1" type="ORF">C8R21_101146</name>
</gene>
<dbReference type="Proteomes" id="UP000244152">
    <property type="component" value="Unassembled WGS sequence"/>
</dbReference>
<proteinExistence type="predicted"/>
<name>A0A2T5II02_9PROT</name>
<organism evidence="1 2">
    <name type="scientific">Nitrosospira multiformis</name>
    <dbReference type="NCBI Taxonomy" id="1231"/>
    <lineage>
        <taxon>Bacteria</taxon>
        <taxon>Pseudomonadati</taxon>
        <taxon>Pseudomonadota</taxon>
        <taxon>Betaproteobacteria</taxon>
        <taxon>Nitrosomonadales</taxon>
        <taxon>Nitrosomonadaceae</taxon>
        <taxon>Nitrosospira</taxon>
    </lineage>
</organism>
<reference evidence="1 2" key="1">
    <citation type="submission" date="2018-04" db="EMBL/GenBank/DDBJ databases">
        <title>Active sludge and wastewater microbial communities from Klosterneuburg, Austria.</title>
        <authorList>
            <person name="Wagner M."/>
        </authorList>
    </citation>
    <scope>NUCLEOTIDE SEQUENCE [LARGE SCALE GENOMIC DNA]</scope>
    <source>
        <strain evidence="1 2">Nl12</strain>
    </source>
</reference>
<dbReference type="AlphaFoldDB" id="A0A2T5II02"/>
<evidence type="ECO:0000313" key="1">
    <source>
        <dbReference type="EMBL" id="PTQ83452.1"/>
    </source>
</evidence>